<comment type="caution">
    <text evidence="2">The sequence shown here is derived from an EMBL/GenBank/DDBJ whole genome shotgun (WGS) entry which is preliminary data.</text>
</comment>
<dbReference type="SUPFAM" id="SSF56281">
    <property type="entry name" value="Metallo-hydrolase/oxidoreductase"/>
    <property type="match status" value="1"/>
</dbReference>
<name>A0ABU5VVB0_9BACT</name>
<protein>
    <submittedName>
        <fullName evidence="2">MBL fold metallo-hydrolase</fullName>
    </submittedName>
</protein>
<sequence length="259" mass="29439">MLKIHQIRNATVVIEWKENFLLVDPMLSPKGKLPSFKYFTLNRRRNPLVELPDLFHQLKPKINSVLITHCQKGHFDHLDSYGYKYLNETGLLTYCSKKDEKFLSKKNVNVKSIQDNVIAPFLGGSIETVEALHGRGFMGALMEHGRGYFIQFPDGPGLYIMGDTVLTSEIKKFVLDKKPDIIIAPAGSARFDIGDEIIMTPVELKELANITSGTIIANHLEAIDHCRQTRSSLKEFIDNEKLSQRILILDDGETYSYQK</sequence>
<organism evidence="2 3">
    <name type="scientific">Bacteriovorax antarcticus</name>
    <dbReference type="NCBI Taxonomy" id="3088717"/>
    <lineage>
        <taxon>Bacteria</taxon>
        <taxon>Pseudomonadati</taxon>
        <taxon>Bdellovibrionota</taxon>
        <taxon>Bacteriovoracia</taxon>
        <taxon>Bacteriovoracales</taxon>
        <taxon>Bacteriovoracaceae</taxon>
        <taxon>Bacteriovorax</taxon>
    </lineage>
</organism>
<dbReference type="Pfam" id="PF13483">
    <property type="entry name" value="Lactamase_B_3"/>
    <property type="match status" value="1"/>
</dbReference>
<accession>A0ABU5VVB0</accession>
<gene>
    <name evidence="2" type="ORF">SHI21_07155</name>
</gene>
<keyword evidence="1" id="KW-0378">Hydrolase</keyword>
<dbReference type="Gene3D" id="3.60.15.10">
    <property type="entry name" value="Ribonuclease Z/Hydroxyacylglutathione hydrolase-like"/>
    <property type="match status" value="1"/>
</dbReference>
<dbReference type="PANTHER" id="PTHR43546:SF9">
    <property type="entry name" value="L-ASCORBATE-6-PHOSPHATE LACTONASE ULAG-RELATED"/>
    <property type="match status" value="1"/>
</dbReference>
<proteinExistence type="predicted"/>
<dbReference type="PANTHER" id="PTHR43546">
    <property type="entry name" value="UPF0173 METAL-DEPENDENT HYDROLASE MJ1163-RELATED"/>
    <property type="match status" value="1"/>
</dbReference>
<dbReference type="EMBL" id="JAYGJQ010000001">
    <property type="protein sequence ID" value="MEA9355970.1"/>
    <property type="molecule type" value="Genomic_DNA"/>
</dbReference>
<dbReference type="InterPro" id="IPR036866">
    <property type="entry name" value="RibonucZ/Hydroxyglut_hydro"/>
</dbReference>
<evidence type="ECO:0000313" key="3">
    <source>
        <dbReference type="Proteomes" id="UP001302274"/>
    </source>
</evidence>
<reference evidence="2 3" key="1">
    <citation type="submission" date="2023-11" db="EMBL/GenBank/DDBJ databases">
        <title>A Novel Polar Bacteriovorax (B. antarcticus) Isolated from the Biocrust in Antarctica.</title>
        <authorList>
            <person name="Mun W."/>
            <person name="Choi S.Y."/>
            <person name="Mitchell R.J."/>
        </authorList>
    </citation>
    <scope>NUCLEOTIDE SEQUENCE [LARGE SCALE GENOMIC DNA]</scope>
    <source>
        <strain evidence="2 3">PP10</strain>
    </source>
</reference>
<dbReference type="RefSeq" id="WP_323575613.1">
    <property type="nucleotide sequence ID" value="NZ_JAYGJQ010000001.1"/>
</dbReference>
<keyword evidence="3" id="KW-1185">Reference proteome</keyword>
<evidence type="ECO:0000256" key="1">
    <source>
        <dbReference type="ARBA" id="ARBA00022801"/>
    </source>
</evidence>
<dbReference type="CDD" id="cd06262">
    <property type="entry name" value="metallo-hydrolase-like_MBL-fold"/>
    <property type="match status" value="1"/>
</dbReference>
<dbReference type="InterPro" id="IPR050114">
    <property type="entry name" value="UPF0173_UPF0282_UlaG_hydrolase"/>
</dbReference>
<evidence type="ECO:0000313" key="2">
    <source>
        <dbReference type="EMBL" id="MEA9355970.1"/>
    </source>
</evidence>
<dbReference type="Proteomes" id="UP001302274">
    <property type="component" value="Unassembled WGS sequence"/>
</dbReference>